<feature type="domain" description="FAD dependent oxidoreductase" evidence="5">
    <location>
        <begin position="5"/>
        <end position="348"/>
    </location>
</feature>
<gene>
    <name evidence="6" type="ORF">ACIGXA_21455</name>
</gene>
<evidence type="ECO:0000259" key="5">
    <source>
        <dbReference type="Pfam" id="PF01266"/>
    </source>
</evidence>
<evidence type="ECO:0000313" key="6">
    <source>
        <dbReference type="EMBL" id="MFI9103089.1"/>
    </source>
</evidence>
<reference evidence="6 7" key="1">
    <citation type="submission" date="2024-10" db="EMBL/GenBank/DDBJ databases">
        <title>The Natural Products Discovery Center: Release of the First 8490 Sequenced Strains for Exploring Actinobacteria Biosynthetic Diversity.</title>
        <authorList>
            <person name="Kalkreuter E."/>
            <person name="Kautsar S.A."/>
            <person name="Yang D."/>
            <person name="Bader C.D."/>
            <person name="Teijaro C.N."/>
            <person name="Fluegel L."/>
            <person name="Davis C.M."/>
            <person name="Simpson J.R."/>
            <person name="Lauterbach L."/>
            <person name="Steele A.D."/>
            <person name="Gui C."/>
            <person name="Meng S."/>
            <person name="Li G."/>
            <person name="Viehrig K."/>
            <person name="Ye F."/>
            <person name="Su P."/>
            <person name="Kiefer A.F."/>
            <person name="Nichols A."/>
            <person name="Cepeda A.J."/>
            <person name="Yan W."/>
            <person name="Fan B."/>
            <person name="Jiang Y."/>
            <person name="Adhikari A."/>
            <person name="Zheng C.-J."/>
            <person name="Schuster L."/>
            <person name="Cowan T.M."/>
            <person name="Smanski M.J."/>
            <person name="Chevrette M.G."/>
            <person name="De Carvalho L.P.S."/>
            <person name="Shen B."/>
        </authorList>
    </citation>
    <scope>NUCLEOTIDE SEQUENCE [LARGE SCALE GENOMIC DNA]</scope>
    <source>
        <strain evidence="6 7">NPDC053399</strain>
    </source>
</reference>
<dbReference type="Gene3D" id="3.50.50.60">
    <property type="entry name" value="FAD/NAD(P)-binding domain"/>
    <property type="match status" value="1"/>
</dbReference>
<sequence>MSRHIVVVGGGAMGSSAAWHLAARGERVTLFEQFTPGHDRGSSHGSSRIFRLAYPDPFYVTLAVRALPLWRRLEEETGRHLLDLTGAVDHGPAEATTALHDALTAAGRPSHFLTPTQVAERWPGLRADTGALFHPEAGRLHADEAVAAFQQAAWQHGARIRHGVKVTRLAVRGERAEVVTDGEEAVIADAVVVAAGSWTPGRLSGLVTGLPPMRITQEQPVHFPAPDALGWPSFIHHGGAGLPPGAGVYGLGSNDGVKAGFHGVGPVVDPDHRDRRVDDRAVVRLQEYAARWLPGVDHTAPVATTCLYTTTPDQDFVIDRQGPLTVLAGFSGHGFKFASVVGLLAADLIGGAPGPGRFALGPPRAH</sequence>
<evidence type="ECO:0000256" key="2">
    <source>
        <dbReference type="ARBA" id="ARBA00022630"/>
    </source>
</evidence>
<organism evidence="6 7">
    <name type="scientific">Streptomyces fildesensis</name>
    <dbReference type="NCBI Taxonomy" id="375757"/>
    <lineage>
        <taxon>Bacteria</taxon>
        <taxon>Bacillati</taxon>
        <taxon>Actinomycetota</taxon>
        <taxon>Actinomycetes</taxon>
        <taxon>Kitasatosporales</taxon>
        <taxon>Streptomycetaceae</taxon>
        <taxon>Streptomyces</taxon>
    </lineage>
</organism>
<dbReference type="SUPFAM" id="SSF54373">
    <property type="entry name" value="FAD-linked reductases, C-terminal domain"/>
    <property type="match status" value="1"/>
</dbReference>
<evidence type="ECO:0000256" key="4">
    <source>
        <dbReference type="ARBA" id="ARBA00023002"/>
    </source>
</evidence>
<dbReference type="Pfam" id="PF01266">
    <property type="entry name" value="DAO"/>
    <property type="match status" value="1"/>
</dbReference>
<evidence type="ECO:0000313" key="7">
    <source>
        <dbReference type="Proteomes" id="UP001614394"/>
    </source>
</evidence>
<keyword evidence="4" id="KW-0560">Oxidoreductase</keyword>
<dbReference type="InterPro" id="IPR045170">
    <property type="entry name" value="MTOX"/>
</dbReference>
<keyword evidence="3" id="KW-0274">FAD</keyword>
<dbReference type="InterPro" id="IPR006076">
    <property type="entry name" value="FAD-dep_OxRdtase"/>
</dbReference>
<keyword evidence="7" id="KW-1185">Reference proteome</keyword>
<dbReference type="Proteomes" id="UP001614394">
    <property type="component" value="Unassembled WGS sequence"/>
</dbReference>
<proteinExistence type="predicted"/>
<keyword evidence="2" id="KW-0285">Flavoprotein</keyword>
<dbReference type="RefSeq" id="WP_399651603.1">
    <property type="nucleotide sequence ID" value="NZ_JBITYG010000006.1"/>
</dbReference>
<evidence type="ECO:0000256" key="1">
    <source>
        <dbReference type="ARBA" id="ARBA00001974"/>
    </source>
</evidence>
<dbReference type="PANTHER" id="PTHR10961">
    <property type="entry name" value="PEROXISOMAL SARCOSINE OXIDASE"/>
    <property type="match status" value="1"/>
</dbReference>
<dbReference type="SUPFAM" id="SSF51905">
    <property type="entry name" value="FAD/NAD(P)-binding domain"/>
    <property type="match status" value="1"/>
</dbReference>
<dbReference type="PANTHER" id="PTHR10961:SF7">
    <property type="entry name" value="FAD DEPENDENT OXIDOREDUCTASE DOMAIN-CONTAINING PROTEIN"/>
    <property type="match status" value="1"/>
</dbReference>
<dbReference type="Gene3D" id="3.30.9.10">
    <property type="entry name" value="D-Amino Acid Oxidase, subunit A, domain 2"/>
    <property type="match status" value="1"/>
</dbReference>
<comment type="cofactor">
    <cofactor evidence="1">
        <name>FAD</name>
        <dbReference type="ChEBI" id="CHEBI:57692"/>
    </cofactor>
</comment>
<name>A0ABW8C9H2_9ACTN</name>
<comment type="caution">
    <text evidence="6">The sequence shown here is derived from an EMBL/GenBank/DDBJ whole genome shotgun (WGS) entry which is preliminary data.</text>
</comment>
<accession>A0ABW8C9H2</accession>
<protein>
    <submittedName>
        <fullName evidence="6">FAD-dependent oxidoreductase</fullName>
    </submittedName>
</protein>
<evidence type="ECO:0000256" key="3">
    <source>
        <dbReference type="ARBA" id="ARBA00022827"/>
    </source>
</evidence>
<dbReference type="EMBL" id="JBITYG010000006">
    <property type="protein sequence ID" value="MFI9103089.1"/>
    <property type="molecule type" value="Genomic_DNA"/>
</dbReference>
<dbReference type="InterPro" id="IPR036188">
    <property type="entry name" value="FAD/NAD-bd_sf"/>
</dbReference>